<reference evidence="1 2" key="1">
    <citation type="submission" date="2018-06" db="EMBL/GenBank/DDBJ databases">
        <title>Freshwater and sediment microbial communities from various areas in North America, analyzing microbe dynamics in response to fracking.</title>
        <authorList>
            <person name="Lamendella R."/>
        </authorList>
    </citation>
    <scope>NUCLEOTIDE SEQUENCE [LARGE SCALE GENOMIC DNA]</scope>
    <source>
        <strain evidence="1 2">14_TX</strain>
    </source>
</reference>
<gene>
    <name evidence="1" type="ORF">DFO70_104138</name>
</gene>
<dbReference type="AlphaFoldDB" id="A0A366K020"/>
<dbReference type="Proteomes" id="UP000252731">
    <property type="component" value="Unassembled WGS sequence"/>
</dbReference>
<name>A0A366K020_CYTFI</name>
<dbReference type="EMBL" id="QNSF01000004">
    <property type="protein sequence ID" value="RBP94498.1"/>
    <property type="molecule type" value="Genomic_DNA"/>
</dbReference>
<evidence type="ECO:0000313" key="1">
    <source>
        <dbReference type="EMBL" id="RBP94498.1"/>
    </source>
</evidence>
<sequence>MEVINSNYRGLDKIVEATVLSDDHGDSEKGLFFNDSLKNSLLNSEQDNLLEQIEYS</sequence>
<keyword evidence="2" id="KW-1185">Reference proteome</keyword>
<comment type="caution">
    <text evidence="1">The sequence shown here is derived from an EMBL/GenBank/DDBJ whole genome shotgun (WGS) entry which is preliminary data.</text>
</comment>
<accession>A0A366K020</accession>
<organism evidence="1 2">
    <name type="scientific">Cytobacillus firmus</name>
    <name type="common">Bacillus firmus</name>
    <dbReference type="NCBI Taxonomy" id="1399"/>
    <lineage>
        <taxon>Bacteria</taxon>
        <taxon>Bacillati</taxon>
        <taxon>Bacillota</taxon>
        <taxon>Bacilli</taxon>
        <taxon>Bacillales</taxon>
        <taxon>Bacillaceae</taxon>
        <taxon>Cytobacillus</taxon>
    </lineage>
</organism>
<proteinExistence type="predicted"/>
<protein>
    <submittedName>
        <fullName evidence="1">Uncharacterized protein</fullName>
    </submittedName>
</protein>
<evidence type="ECO:0000313" key="2">
    <source>
        <dbReference type="Proteomes" id="UP000252731"/>
    </source>
</evidence>